<name>A0A317UMN6_ASPEC</name>
<evidence type="ECO:0000313" key="1">
    <source>
        <dbReference type="EMBL" id="PWY63194.1"/>
    </source>
</evidence>
<dbReference type="EMBL" id="MSFU01000038">
    <property type="protein sequence ID" value="PWY63194.1"/>
    <property type="molecule type" value="Genomic_DNA"/>
</dbReference>
<gene>
    <name evidence="1" type="ORF">BO83DRAFT_162308</name>
</gene>
<protein>
    <submittedName>
        <fullName evidence="1">Uncharacterized protein</fullName>
    </submittedName>
</protein>
<dbReference type="GeneID" id="37048289"/>
<comment type="caution">
    <text evidence="1">The sequence shown here is derived from an EMBL/GenBank/DDBJ whole genome shotgun (WGS) entry which is preliminary data.</text>
</comment>
<reference evidence="1" key="1">
    <citation type="submission" date="2016-12" db="EMBL/GenBank/DDBJ databases">
        <title>The genomes of Aspergillus section Nigri reveals drivers in fungal speciation.</title>
        <authorList>
            <consortium name="DOE Joint Genome Institute"/>
            <person name="Vesth T.C."/>
            <person name="Nybo J."/>
            <person name="Theobald S."/>
            <person name="Brandl J."/>
            <person name="Frisvad J.C."/>
            <person name="Nielsen K.F."/>
            <person name="Lyhne E.K."/>
            <person name="Kogle M.E."/>
            <person name="Kuo A."/>
            <person name="Riley R."/>
            <person name="Clum A."/>
            <person name="Nolan M."/>
            <person name="Lipzen A."/>
            <person name="Salamov A."/>
            <person name="Henrissat B."/>
            <person name="Wiebenga A."/>
            <person name="De vries R.P."/>
            <person name="Grigoriev I.V."/>
            <person name="Mortensen U.H."/>
            <person name="Andersen M.R."/>
            <person name="Baker S.E."/>
        </authorList>
    </citation>
    <scope>NUCLEOTIDE SEQUENCE</scope>
    <source>
        <strain evidence="1">CBS 122712</strain>
    </source>
</reference>
<organism evidence="1 2">
    <name type="scientific">Aspergillus eucalypticola (strain CBS 122712 / IBT 29274)</name>
    <dbReference type="NCBI Taxonomy" id="1448314"/>
    <lineage>
        <taxon>Eukaryota</taxon>
        <taxon>Fungi</taxon>
        <taxon>Dikarya</taxon>
        <taxon>Ascomycota</taxon>
        <taxon>Pezizomycotina</taxon>
        <taxon>Eurotiomycetes</taxon>
        <taxon>Eurotiomycetidae</taxon>
        <taxon>Eurotiales</taxon>
        <taxon>Aspergillaceae</taxon>
        <taxon>Aspergillus</taxon>
        <taxon>Aspergillus subgen. Circumdati</taxon>
    </lineage>
</organism>
<dbReference type="RefSeq" id="XP_025382925.1">
    <property type="nucleotide sequence ID" value="XM_025526327.1"/>
</dbReference>
<accession>A0A317UMN6</accession>
<evidence type="ECO:0000313" key="2">
    <source>
        <dbReference type="Proteomes" id="UP000246171"/>
    </source>
</evidence>
<proteinExistence type="predicted"/>
<dbReference type="VEuPathDB" id="FungiDB:BO83DRAFT_162308"/>
<keyword evidence="2" id="KW-1185">Reference proteome</keyword>
<dbReference type="Proteomes" id="UP000246171">
    <property type="component" value="Unassembled WGS sequence"/>
</dbReference>
<dbReference type="AlphaFoldDB" id="A0A317UMN6"/>
<sequence length="58" mass="6431">MGTTTIAGAQIIILIIHRSTSLPFFFFSPFPTIPVLPLRYPPPLYYSNNTYCSPGISP</sequence>